<dbReference type="PROSITE" id="PS00678">
    <property type="entry name" value="WD_REPEATS_1"/>
    <property type="match status" value="2"/>
</dbReference>
<dbReference type="AlphaFoldDB" id="A0A2T9YKB6"/>
<dbReference type="GO" id="GO:0005053">
    <property type="term" value="F:peroxisome matrix targeting signal-2 binding"/>
    <property type="evidence" value="ECO:0007669"/>
    <property type="project" value="InterPro"/>
</dbReference>
<keyword evidence="13" id="KW-1185">Reference proteome</keyword>
<evidence type="ECO:0000256" key="6">
    <source>
        <dbReference type="ARBA" id="ARBA00022737"/>
    </source>
</evidence>
<gene>
    <name evidence="12" type="ORF">BB561_003662</name>
</gene>
<dbReference type="Gene3D" id="2.130.10.10">
    <property type="entry name" value="YVTN repeat-like/Quinoprotein amine dehydrogenase"/>
    <property type="match status" value="1"/>
</dbReference>
<dbReference type="GO" id="GO:0016558">
    <property type="term" value="P:protein import into peroxisome matrix"/>
    <property type="evidence" value="ECO:0007669"/>
    <property type="project" value="InterPro"/>
</dbReference>
<evidence type="ECO:0000313" key="13">
    <source>
        <dbReference type="Proteomes" id="UP000245383"/>
    </source>
</evidence>
<evidence type="ECO:0000313" key="12">
    <source>
        <dbReference type="EMBL" id="PVU92714.1"/>
    </source>
</evidence>
<comment type="subcellular location">
    <subcellularLocation>
        <location evidence="2">Cytoplasm</location>
        <location evidence="2">Cytosol</location>
    </subcellularLocation>
    <subcellularLocation>
        <location evidence="1">Peroxisome matrix</location>
    </subcellularLocation>
</comment>
<evidence type="ECO:0000256" key="3">
    <source>
        <dbReference type="ARBA" id="ARBA00022448"/>
    </source>
</evidence>
<dbReference type="InterPro" id="IPR036322">
    <property type="entry name" value="WD40_repeat_dom_sf"/>
</dbReference>
<evidence type="ECO:0000256" key="5">
    <source>
        <dbReference type="ARBA" id="ARBA00022574"/>
    </source>
</evidence>
<dbReference type="PANTHER" id="PTHR46027">
    <property type="entry name" value="PEROXISOMAL TARGETING SIGNAL 2 RECEPTOR"/>
    <property type="match status" value="1"/>
</dbReference>
<keyword evidence="4" id="KW-0963">Cytoplasm</keyword>
<protein>
    <recommendedName>
        <fullName evidence="10">Peroxin-7</fullName>
    </recommendedName>
</protein>
<dbReference type="SUPFAM" id="SSF50978">
    <property type="entry name" value="WD40 repeat-like"/>
    <property type="match status" value="1"/>
</dbReference>
<evidence type="ECO:0000256" key="2">
    <source>
        <dbReference type="ARBA" id="ARBA00004514"/>
    </source>
</evidence>
<dbReference type="Pfam" id="PF00400">
    <property type="entry name" value="WD40"/>
    <property type="match status" value="4"/>
</dbReference>
<dbReference type="PROSITE" id="PS50294">
    <property type="entry name" value="WD_REPEATS_REGION"/>
    <property type="match status" value="1"/>
</dbReference>
<proteinExistence type="inferred from homology"/>
<evidence type="ECO:0000256" key="10">
    <source>
        <dbReference type="ARBA" id="ARBA00032565"/>
    </source>
</evidence>
<evidence type="ECO:0000256" key="1">
    <source>
        <dbReference type="ARBA" id="ARBA00004253"/>
    </source>
</evidence>
<organism evidence="12 13">
    <name type="scientific">Smittium simulii</name>
    <dbReference type="NCBI Taxonomy" id="133385"/>
    <lineage>
        <taxon>Eukaryota</taxon>
        <taxon>Fungi</taxon>
        <taxon>Fungi incertae sedis</taxon>
        <taxon>Zoopagomycota</taxon>
        <taxon>Kickxellomycotina</taxon>
        <taxon>Harpellomycetes</taxon>
        <taxon>Harpellales</taxon>
        <taxon>Legeriomycetaceae</taxon>
        <taxon>Smittium</taxon>
    </lineage>
</organism>
<keyword evidence="6" id="KW-0677">Repeat</keyword>
<comment type="caution">
    <text evidence="12">The sequence shown here is derived from an EMBL/GenBank/DDBJ whole genome shotgun (WGS) entry which is preliminary data.</text>
</comment>
<dbReference type="PANTHER" id="PTHR46027:SF1">
    <property type="entry name" value="PEROXISOMAL TARGETING SIGNAL 2 RECEPTOR"/>
    <property type="match status" value="1"/>
</dbReference>
<dbReference type="PRINTS" id="PR00320">
    <property type="entry name" value="GPROTEINBRPT"/>
</dbReference>
<comment type="similarity">
    <text evidence="9">Belongs to the WD repeat peroxin-7 family.</text>
</comment>
<dbReference type="OrthoDB" id="273771at2759"/>
<dbReference type="EMBL" id="MBFR01000151">
    <property type="protein sequence ID" value="PVU92714.1"/>
    <property type="molecule type" value="Genomic_DNA"/>
</dbReference>
<dbReference type="InterPro" id="IPR001680">
    <property type="entry name" value="WD40_rpt"/>
</dbReference>
<evidence type="ECO:0000256" key="11">
    <source>
        <dbReference type="PROSITE-ProRule" id="PRU00221"/>
    </source>
</evidence>
<feature type="repeat" description="WD" evidence="11">
    <location>
        <begin position="35"/>
        <end position="70"/>
    </location>
</feature>
<dbReference type="InterPro" id="IPR020472">
    <property type="entry name" value="WD40_PAC1"/>
</dbReference>
<dbReference type="InterPro" id="IPR019775">
    <property type="entry name" value="WD40_repeat_CS"/>
</dbReference>
<name>A0A2T9YKB6_9FUNG</name>
<reference evidence="12 13" key="1">
    <citation type="journal article" date="2018" name="MBio">
        <title>Comparative Genomics Reveals the Core Gene Toolbox for the Fungus-Insect Symbiosis.</title>
        <authorList>
            <person name="Wang Y."/>
            <person name="Stata M."/>
            <person name="Wang W."/>
            <person name="Stajich J.E."/>
            <person name="White M.M."/>
            <person name="Moncalvo J.M."/>
        </authorList>
    </citation>
    <scope>NUCLEOTIDE SEQUENCE [LARGE SCALE GENOMIC DNA]</scope>
    <source>
        <strain evidence="12 13">SWE-8-4</strain>
    </source>
</reference>
<dbReference type="Proteomes" id="UP000245383">
    <property type="component" value="Unassembled WGS sequence"/>
</dbReference>
<feature type="repeat" description="WD" evidence="11">
    <location>
        <begin position="79"/>
        <end position="121"/>
    </location>
</feature>
<dbReference type="InterPro" id="IPR015943">
    <property type="entry name" value="WD40/YVTN_repeat-like_dom_sf"/>
</dbReference>
<dbReference type="SMART" id="SM00320">
    <property type="entry name" value="WD40"/>
    <property type="match status" value="6"/>
</dbReference>
<dbReference type="InterPro" id="IPR044536">
    <property type="entry name" value="PEX7"/>
</dbReference>
<accession>A0A2T9YKB6</accession>
<keyword evidence="8" id="KW-0576">Peroxisome</keyword>
<dbReference type="GO" id="GO:0005829">
    <property type="term" value="C:cytosol"/>
    <property type="evidence" value="ECO:0007669"/>
    <property type="project" value="UniProtKB-SubCell"/>
</dbReference>
<keyword evidence="7" id="KW-0653">Protein transport</keyword>
<sequence length="287" mass="32733">MIAAAGAANFGLVGNGQLSIIGFEDNTKEMRLLKKYGTQTGINDIAWSEIHENQLVSAGLDGSVLLWDIKVPQHPINIWKEHTREVMSIKWNYIAKDCFISASWDSTIKLWKSDISQSLGTVAKHQGCVYDIAWSPINKNVFASCSEDKTIQIHDLSNGMAPTLTLTGHSDQVLSVDWNKYNKHCIISSSTDKTVRMWDIRNTKHALLQLGPFEFPCKRIICSPHHRQLVALCGYNMNIMIWDLDKMQPVYIHDEHKEFVFGIDWSLFHPNLLVSYSWDEFIHLFAL</sequence>
<evidence type="ECO:0000256" key="7">
    <source>
        <dbReference type="ARBA" id="ARBA00022927"/>
    </source>
</evidence>
<keyword evidence="3" id="KW-0813">Transport</keyword>
<feature type="repeat" description="WD" evidence="11">
    <location>
        <begin position="166"/>
        <end position="208"/>
    </location>
</feature>
<evidence type="ECO:0000256" key="9">
    <source>
        <dbReference type="ARBA" id="ARBA00024017"/>
    </source>
</evidence>
<evidence type="ECO:0000256" key="4">
    <source>
        <dbReference type="ARBA" id="ARBA00022490"/>
    </source>
</evidence>
<dbReference type="PROSITE" id="PS50082">
    <property type="entry name" value="WD_REPEATS_2"/>
    <property type="match status" value="3"/>
</dbReference>
<dbReference type="GO" id="GO:0005782">
    <property type="term" value="C:peroxisomal matrix"/>
    <property type="evidence" value="ECO:0007669"/>
    <property type="project" value="UniProtKB-SubCell"/>
</dbReference>
<keyword evidence="5 11" id="KW-0853">WD repeat</keyword>
<dbReference type="STRING" id="133385.A0A2T9YKB6"/>
<evidence type="ECO:0000256" key="8">
    <source>
        <dbReference type="ARBA" id="ARBA00023140"/>
    </source>
</evidence>